<organism evidence="5 6">
    <name type="scientific">Araneus ventricosus</name>
    <name type="common">Orbweaver spider</name>
    <name type="synonym">Epeira ventricosa</name>
    <dbReference type="NCBI Taxonomy" id="182803"/>
    <lineage>
        <taxon>Eukaryota</taxon>
        <taxon>Metazoa</taxon>
        <taxon>Ecdysozoa</taxon>
        <taxon>Arthropoda</taxon>
        <taxon>Chelicerata</taxon>
        <taxon>Arachnida</taxon>
        <taxon>Araneae</taxon>
        <taxon>Araneomorphae</taxon>
        <taxon>Entelegynae</taxon>
        <taxon>Araneoidea</taxon>
        <taxon>Araneidae</taxon>
        <taxon>Araneus</taxon>
    </lineage>
</organism>
<evidence type="ECO:0000313" key="6">
    <source>
        <dbReference type="Proteomes" id="UP000499080"/>
    </source>
</evidence>
<keyword evidence="5" id="KW-0436">Ligase</keyword>
<proteinExistence type="inferred from homology"/>
<dbReference type="CDD" id="cd07957">
    <property type="entry name" value="Anticodon_Ia_Met"/>
    <property type="match status" value="1"/>
</dbReference>
<keyword evidence="3" id="KW-0694">RNA-binding</keyword>
<evidence type="ECO:0000259" key="4">
    <source>
        <dbReference type="Pfam" id="PF19303"/>
    </source>
</evidence>
<evidence type="ECO:0000256" key="3">
    <source>
        <dbReference type="ARBA" id="ARBA00022884"/>
    </source>
</evidence>
<dbReference type="PANTHER" id="PTHR45765">
    <property type="entry name" value="METHIONINE--TRNA LIGASE"/>
    <property type="match status" value="1"/>
</dbReference>
<dbReference type="InterPro" id="IPR023458">
    <property type="entry name" value="Met-tRNA_ligase_1"/>
</dbReference>
<dbReference type="FunFam" id="1.10.730.10:FF:000031">
    <property type="entry name" value="Putative Methionyl-tRNA synthetase"/>
    <property type="match status" value="1"/>
</dbReference>
<dbReference type="GO" id="GO:0017101">
    <property type="term" value="C:aminoacyl-tRNA synthetase multienzyme complex"/>
    <property type="evidence" value="ECO:0007669"/>
    <property type="project" value="TreeGrafter"/>
</dbReference>
<dbReference type="PANTHER" id="PTHR45765:SF1">
    <property type="entry name" value="METHIONINE--TRNA LIGASE, CYTOPLASMIC"/>
    <property type="match status" value="1"/>
</dbReference>
<gene>
    <name evidence="5" type="primary">Mars_0</name>
    <name evidence="5" type="ORF">AVEN_25556_1</name>
</gene>
<dbReference type="GO" id="GO:0006431">
    <property type="term" value="P:methionyl-tRNA aminoacylation"/>
    <property type="evidence" value="ECO:0007669"/>
    <property type="project" value="TreeGrafter"/>
</dbReference>
<evidence type="ECO:0000256" key="1">
    <source>
        <dbReference type="ARBA" id="ARBA00005594"/>
    </source>
</evidence>
<sequence>DTYFSWNDLMLKINSELLNNLGNFINRALSFISNNFDGCIPEMPLEEGDKKVIAQVDHELKSYIQCMERTRLRDAIKYMLNISRIGNQYIQSNKPWEKIKASAAEKARAGTVLGLSANICCLLCTLMEPYMPDSCSGLKSQLNTQPVHHILVDNFVCLLPSGHKIGKVLPTHGEPNITMEIETVTQQWACRTERRAYLLFDDFKEDTCARCYHYMPLFSFKRKFK</sequence>
<comment type="similarity">
    <text evidence="1">Belongs to the class-I aminoacyl-tRNA synthetase family.</text>
</comment>
<dbReference type="Gene3D" id="1.10.730.10">
    <property type="entry name" value="Isoleucyl-tRNA Synthetase, Domain 1"/>
    <property type="match status" value="1"/>
</dbReference>
<dbReference type="GO" id="GO:0005829">
    <property type="term" value="C:cytosol"/>
    <property type="evidence" value="ECO:0007669"/>
    <property type="project" value="TreeGrafter"/>
</dbReference>
<dbReference type="EMBL" id="BGPR01048306">
    <property type="protein sequence ID" value="GBO25319.1"/>
    <property type="molecule type" value="Genomic_DNA"/>
</dbReference>
<dbReference type="InterPro" id="IPR041872">
    <property type="entry name" value="Anticodon_Met"/>
</dbReference>
<evidence type="ECO:0000313" key="5">
    <source>
        <dbReference type="EMBL" id="GBO25319.1"/>
    </source>
</evidence>
<dbReference type="GO" id="GO:0005524">
    <property type="term" value="F:ATP binding"/>
    <property type="evidence" value="ECO:0007669"/>
    <property type="project" value="InterPro"/>
</dbReference>
<dbReference type="Pfam" id="PF19303">
    <property type="entry name" value="Anticodon_3"/>
    <property type="match status" value="1"/>
</dbReference>
<dbReference type="GO" id="GO:0004825">
    <property type="term" value="F:methionine-tRNA ligase activity"/>
    <property type="evidence" value="ECO:0007669"/>
    <property type="project" value="InterPro"/>
</dbReference>
<keyword evidence="6" id="KW-1185">Reference proteome</keyword>
<reference evidence="5 6" key="1">
    <citation type="journal article" date="2019" name="Sci. Rep.">
        <title>Orb-weaving spider Araneus ventricosus genome elucidates the spidroin gene catalogue.</title>
        <authorList>
            <person name="Kono N."/>
            <person name="Nakamura H."/>
            <person name="Ohtoshi R."/>
            <person name="Moran D.A.P."/>
            <person name="Shinohara A."/>
            <person name="Yoshida Y."/>
            <person name="Fujiwara M."/>
            <person name="Mori M."/>
            <person name="Tomita M."/>
            <person name="Arakawa K."/>
        </authorList>
    </citation>
    <scope>NUCLEOTIDE SEQUENCE [LARGE SCALE GENOMIC DNA]</scope>
</reference>
<protein>
    <submittedName>
        <fullName evidence="5">Methionine--tRNA ligase, cytoplasmic</fullName>
    </submittedName>
</protein>
<evidence type="ECO:0000256" key="2">
    <source>
        <dbReference type="ARBA" id="ARBA00022555"/>
    </source>
</evidence>
<dbReference type="OrthoDB" id="5844513at2759"/>
<comment type="caution">
    <text evidence="5">The sequence shown here is derived from an EMBL/GenBank/DDBJ whole genome shotgun (WGS) entry which is preliminary data.</text>
</comment>
<dbReference type="Proteomes" id="UP000499080">
    <property type="component" value="Unassembled WGS sequence"/>
</dbReference>
<dbReference type="InterPro" id="IPR009080">
    <property type="entry name" value="tRNAsynth_Ia_anticodon-bd"/>
</dbReference>
<dbReference type="GO" id="GO:0000049">
    <property type="term" value="F:tRNA binding"/>
    <property type="evidence" value="ECO:0007669"/>
    <property type="project" value="UniProtKB-KW"/>
</dbReference>
<feature type="domain" description="Methionyl-tRNA synthetase anticodon-binding" evidence="4">
    <location>
        <begin position="47"/>
        <end position="164"/>
    </location>
</feature>
<accession>A0A4Y2VJ51</accession>
<dbReference type="AlphaFoldDB" id="A0A4Y2VJ51"/>
<dbReference type="SUPFAM" id="SSF47323">
    <property type="entry name" value="Anticodon-binding domain of a subclass of class I aminoacyl-tRNA synthetases"/>
    <property type="match status" value="1"/>
</dbReference>
<keyword evidence="2" id="KW-0820">tRNA-binding</keyword>
<name>A0A4Y2VJ51_ARAVE</name>
<feature type="non-terminal residue" evidence="5">
    <location>
        <position position="1"/>
    </location>
</feature>